<dbReference type="KEGG" id="sck:SCITRI_00772"/>
<gene>
    <name evidence="1" type="ORF">GL298_03885</name>
</gene>
<dbReference type="Proteomes" id="UP000464735">
    <property type="component" value="Chromosome"/>
</dbReference>
<dbReference type="RefSeq" id="WP_157092852.1">
    <property type="nucleotide sequence ID" value="NZ_CP042472.1"/>
</dbReference>
<reference evidence="1 2" key="1">
    <citation type="submission" date="2019-11" db="EMBL/GenBank/DDBJ databases">
        <title>Whole genome sequencing and comparative genomics analyses of five strains of Spiroplasma citri.</title>
        <authorList>
            <person name="Yokomi R."/>
            <person name="Chen J."/>
            <person name="Rattner R."/>
            <person name="Vidalakis G."/>
        </authorList>
    </citation>
    <scope>NUCLEOTIDE SEQUENCE [LARGE SCALE GENOMIC DNA]</scope>
    <source>
        <strain evidence="1 2">BR12</strain>
    </source>
</reference>
<sequence>MSQYVETPFFASSSNVTSEQLTAELSSPVTLGSYKLTVTNDTTFVQPKIIDNNHSDEKIAQVNTLNILQEQDTKKGLDVVNGTASVSIFKKRQRTIQC</sequence>
<organism evidence="1 2">
    <name type="scientific">Spiroplasma citri</name>
    <dbReference type="NCBI Taxonomy" id="2133"/>
    <lineage>
        <taxon>Bacteria</taxon>
        <taxon>Bacillati</taxon>
        <taxon>Mycoplasmatota</taxon>
        <taxon>Mollicutes</taxon>
        <taxon>Entomoplasmatales</taxon>
        <taxon>Spiroplasmataceae</taxon>
        <taxon>Spiroplasma</taxon>
    </lineage>
</organism>
<evidence type="ECO:0000313" key="1">
    <source>
        <dbReference type="EMBL" id="QIA68722.1"/>
    </source>
</evidence>
<name>A0AAJ4EIW6_SPICI</name>
<accession>A0AAJ4EIW6</accession>
<protein>
    <submittedName>
        <fullName evidence="1">Uncharacterized protein</fullName>
    </submittedName>
</protein>
<dbReference type="AlphaFoldDB" id="A0AAJ4EIW6"/>
<proteinExistence type="predicted"/>
<dbReference type="EMBL" id="CP046368">
    <property type="protein sequence ID" value="QIA68722.1"/>
    <property type="molecule type" value="Genomic_DNA"/>
</dbReference>
<evidence type="ECO:0000313" key="2">
    <source>
        <dbReference type="Proteomes" id="UP000464735"/>
    </source>
</evidence>